<dbReference type="GO" id="GO:0030424">
    <property type="term" value="C:axon"/>
    <property type="evidence" value="ECO:0007669"/>
    <property type="project" value="TreeGrafter"/>
</dbReference>
<dbReference type="Proteomes" id="UP001497525">
    <property type="component" value="Unassembled WGS sequence"/>
</dbReference>
<evidence type="ECO:0000256" key="4">
    <source>
        <dbReference type="SAM" id="MobiDB-lite"/>
    </source>
</evidence>
<evidence type="ECO:0000256" key="3">
    <source>
        <dbReference type="ARBA" id="ARBA00023054"/>
    </source>
</evidence>
<keyword evidence="3" id="KW-0175">Coiled coil</keyword>
<evidence type="ECO:0000256" key="5">
    <source>
        <dbReference type="SAM" id="SignalP"/>
    </source>
</evidence>
<comment type="similarity">
    <text evidence="1">Belongs to the zygin family.</text>
</comment>
<sequence>MPSQAKPLLCCLLIMVNAAWPESTVTVAVRTFIWSSIGASPTAPTSIYFCNGRKLHGQNSVSSQSIWAVGRIEDRLGATRKRIRPLQFTMDVCANAPLASLEIDYLSDDSYSVVGSCIQSQRHISGSLRASTPDPMDFDSLLGGSLSDLVVNFEEKIVKSLSPSISRVRRNEIREDDATLSQVKFWWREVATEQPPMEYPLGEGPSKLSAYEEFEDVDVDGITEDGVLVGDEAKEAEDTFPSGPDSGESDRETVTTHSPSITPSSTAPDLDELVHVPPEGGQGDLCKTPSTRRPSLEFELSAFKSVHPKPRSSDTKWVQDLDGLSTRLLKLYIEELSQDVMHLSDLLVESLAARDELTMLREASDDFIILLNLVQQRRSRASRAALLATARARLRPKGFVRLRSTWLGKTLLGGSTLSITSLHDVTEEAHLKGSSVLHCNGTTDAVTTQSTKPADSVDLNLSSGAAAYYKSLNLQSKQRRPRFQPIVPNGCNGTIDSHVRHGPEIAGNVEHPLDKVGVFANGSAPNGHPPNGIKRSLAPPVDLPAARFQALTRLSVSTPWPEGRPQRSQSLNLHLPYTIDSRAGVTLSNLRVINQILYSTLLEGSATERLVDTYIHALSADGTVNGWLNKNAGHLIAGTDRPCTLVEVGPTQS</sequence>
<protein>
    <submittedName>
        <fullName evidence="6">Uncharacterized protein</fullName>
    </submittedName>
</protein>
<dbReference type="InterPro" id="IPR011680">
    <property type="entry name" value="FEZ"/>
</dbReference>
<evidence type="ECO:0000313" key="6">
    <source>
        <dbReference type="EMBL" id="CAL5131414.1"/>
    </source>
</evidence>
<keyword evidence="2" id="KW-0597">Phosphoprotein</keyword>
<dbReference type="PANTHER" id="PTHR12394:SF12">
    <property type="entry name" value="LD08195P"/>
    <property type="match status" value="1"/>
</dbReference>
<dbReference type="GO" id="GO:0005737">
    <property type="term" value="C:cytoplasm"/>
    <property type="evidence" value="ECO:0007669"/>
    <property type="project" value="TreeGrafter"/>
</dbReference>
<keyword evidence="5" id="KW-0732">Signal</keyword>
<gene>
    <name evidence="6" type="ORF">CDAUBV1_LOCUS3829</name>
</gene>
<organism evidence="6 7">
    <name type="scientific">Calicophoron daubneyi</name>
    <name type="common">Rumen fluke</name>
    <name type="synonym">Paramphistomum daubneyi</name>
    <dbReference type="NCBI Taxonomy" id="300641"/>
    <lineage>
        <taxon>Eukaryota</taxon>
        <taxon>Metazoa</taxon>
        <taxon>Spiralia</taxon>
        <taxon>Lophotrochozoa</taxon>
        <taxon>Platyhelminthes</taxon>
        <taxon>Trematoda</taxon>
        <taxon>Digenea</taxon>
        <taxon>Plagiorchiida</taxon>
        <taxon>Pronocephalata</taxon>
        <taxon>Paramphistomoidea</taxon>
        <taxon>Paramphistomidae</taxon>
        <taxon>Calicophoron</taxon>
    </lineage>
</organism>
<dbReference type="PANTHER" id="PTHR12394">
    <property type="entry name" value="ZYGIN"/>
    <property type="match status" value="1"/>
</dbReference>
<evidence type="ECO:0000256" key="2">
    <source>
        <dbReference type="ARBA" id="ARBA00022553"/>
    </source>
</evidence>
<name>A0AAV2T610_CALDB</name>
<feature type="compositionally biased region" description="Low complexity" evidence="4">
    <location>
        <begin position="255"/>
        <end position="268"/>
    </location>
</feature>
<comment type="caution">
    <text evidence="6">The sequence shown here is derived from an EMBL/GenBank/DDBJ whole genome shotgun (WGS) entry which is preliminary data.</text>
</comment>
<dbReference type="EMBL" id="CAXLJL010000090">
    <property type="protein sequence ID" value="CAL5131414.1"/>
    <property type="molecule type" value="Genomic_DNA"/>
</dbReference>
<feature type="region of interest" description="Disordered" evidence="4">
    <location>
        <begin position="230"/>
        <end position="289"/>
    </location>
</feature>
<reference evidence="6" key="1">
    <citation type="submission" date="2024-06" db="EMBL/GenBank/DDBJ databases">
        <authorList>
            <person name="Liu X."/>
            <person name="Lenzi L."/>
            <person name="Haldenby T S."/>
            <person name="Uol C."/>
        </authorList>
    </citation>
    <scope>NUCLEOTIDE SEQUENCE</scope>
</reference>
<evidence type="ECO:0000256" key="1">
    <source>
        <dbReference type="ARBA" id="ARBA00006788"/>
    </source>
</evidence>
<feature type="signal peptide" evidence="5">
    <location>
        <begin position="1"/>
        <end position="21"/>
    </location>
</feature>
<dbReference type="Pfam" id="PF07763">
    <property type="entry name" value="FEZ"/>
    <property type="match status" value="1"/>
</dbReference>
<dbReference type="AlphaFoldDB" id="A0AAV2T610"/>
<evidence type="ECO:0000313" key="7">
    <source>
        <dbReference type="Proteomes" id="UP001497525"/>
    </source>
</evidence>
<proteinExistence type="inferred from homology"/>
<feature type="chain" id="PRO_5043483657" evidence="5">
    <location>
        <begin position="22"/>
        <end position="653"/>
    </location>
</feature>
<accession>A0AAV2T610</accession>